<evidence type="ECO:0000313" key="3">
    <source>
        <dbReference type="Proteomes" id="UP001552299"/>
    </source>
</evidence>
<name>A0ABD0VJP4_DENTH</name>
<comment type="caution">
    <text evidence="2">The sequence shown here is derived from an EMBL/GenBank/DDBJ whole genome shotgun (WGS) entry which is preliminary data.</text>
</comment>
<feature type="compositionally biased region" description="Polar residues" evidence="1">
    <location>
        <begin position="135"/>
        <end position="161"/>
    </location>
</feature>
<feature type="region of interest" description="Disordered" evidence="1">
    <location>
        <begin position="122"/>
        <end position="288"/>
    </location>
</feature>
<keyword evidence="3" id="KW-1185">Reference proteome</keyword>
<gene>
    <name evidence="2" type="ORF">M5K25_005811</name>
</gene>
<dbReference type="EMBL" id="JANQDX010000005">
    <property type="protein sequence ID" value="KAL0924950.1"/>
    <property type="molecule type" value="Genomic_DNA"/>
</dbReference>
<proteinExistence type="predicted"/>
<sequence>MADPEVDHEFVEDAQGRTDIFWSPFFDLRLDHDQSAEEYVDHILYQLTLSIEEHIRPGRWQIIGHPPTSPTLANSPTTNIRGFHLLLVASLGSQICARSIASPVISPNSLKMQMIHERRDQISDKANKRKKPRASTGNNQPTEEISHGTTQEKPQASTGKATGQPGKATGQPRKATGQHRERTDNTGKARGGEQPSGEEERKGSAIRKSERKKPRASTGNNQPTEEISHGTAQEKPRASTGKAMGQPGKATGQPGKATGSQEKPRASTGNERTTREKPGEANSHQGKRKEKILGFILSELGATKIFPSAGKTKANIKLCSLGNKLMLIAWIITENKERTDILASPFFDVHFGIDETVEDYVDRIPYQLTLSIEEHIPPGCWYLVSCPSSSPNPATSPATTTLRTACLLMASLSVLATFFR</sequence>
<dbReference type="Proteomes" id="UP001552299">
    <property type="component" value="Unassembled WGS sequence"/>
</dbReference>
<accession>A0ABD0VJP4</accession>
<organism evidence="2 3">
    <name type="scientific">Dendrobium thyrsiflorum</name>
    <name type="common">Pinecone-like raceme dendrobium</name>
    <name type="synonym">Orchid</name>
    <dbReference type="NCBI Taxonomy" id="117978"/>
    <lineage>
        <taxon>Eukaryota</taxon>
        <taxon>Viridiplantae</taxon>
        <taxon>Streptophyta</taxon>
        <taxon>Embryophyta</taxon>
        <taxon>Tracheophyta</taxon>
        <taxon>Spermatophyta</taxon>
        <taxon>Magnoliopsida</taxon>
        <taxon>Liliopsida</taxon>
        <taxon>Asparagales</taxon>
        <taxon>Orchidaceae</taxon>
        <taxon>Epidendroideae</taxon>
        <taxon>Malaxideae</taxon>
        <taxon>Dendrobiinae</taxon>
        <taxon>Dendrobium</taxon>
    </lineage>
</organism>
<evidence type="ECO:0000313" key="2">
    <source>
        <dbReference type="EMBL" id="KAL0924950.1"/>
    </source>
</evidence>
<evidence type="ECO:0000256" key="1">
    <source>
        <dbReference type="SAM" id="MobiDB-lite"/>
    </source>
</evidence>
<feature type="compositionally biased region" description="Basic and acidic residues" evidence="1">
    <location>
        <begin position="178"/>
        <end position="191"/>
    </location>
</feature>
<reference evidence="2 3" key="1">
    <citation type="journal article" date="2024" name="Plant Biotechnol. J.">
        <title>Dendrobium thyrsiflorum genome and its molecular insights into genes involved in important horticultural traits.</title>
        <authorList>
            <person name="Chen B."/>
            <person name="Wang J.Y."/>
            <person name="Zheng P.J."/>
            <person name="Li K.L."/>
            <person name="Liang Y.M."/>
            <person name="Chen X.F."/>
            <person name="Zhang C."/>
            <person name="Zhao X."/>
            <person name="He X."/>
            <person name="Zhang G.Q."/>
            <person name="Liu Z.J."/>
            <person name="Xu Q."/>
        </authorList>
    </citation>
    <scope>NUCLEOTIDE SEQUENCE [LARGE SCALE GENOMIC DNA]</scope>
    <source>
        <strain evidence="2">GZMU011</strain>
    </source>
</reference>
<protein>
    <submittedName>
        <fullName evidence="2">Uncharacterized protein</fullName>
    </submittedName>
</protein>
<feature type="compositionally biased region" description="Basic and acidic residues" evidence="1">
    <location>
        <begin position="226"/>
        <end position="237"/>
    </location>
</feature>
<dbReference type="AlphaFoldDB" id="A0ABD0VJP4"/>